<proteinExistence type="inferred from homology"/>
<comment type="caution">
    <text evidence="10">The sequence shown here is derived from an EMBL/GenBank/DDBJ whole genome shotgun (WGS) entry which is preliminary data.</text>
</comment>
<dbReference type="AlphaFoldDB" id="E1IGT5"/>
<dbReference type="FunFam" id="3.40.50.1370:FF:000007">
    <property type="entry name" value="Aspartate carbamoyltransferase"/>
    <property type="match status" value="1"/>
</dbReference>
<dbReference type="GO" id="GO:0016597">
    <property type="term" value="F:amino acid binding"/>
    <property type="evidence" value="ECO:0007669"/>
    <property type="project" value="InterPro"/>
</dbReference>
<dbReference type="Pfam" id="PF00185">
    <property type="entry name" value="OTCace"/>
    <property type="match status" value="1"/>
</dbReference>
<protein>
    <recommendedName>
        <fullName evidence="7">Aspartate carbamoyltransferase</fullName>
        <ecNumber evidence="7">2.1.3.2</ecNumber>
    </recommendedName>
    <alternativeName>
        <fullName evidence="7">Aspartate transcarbamylase</fullName>
        <shortName evidence="7">ATCase</shortName>
    </alternativeName>
</protein>
<feature type="binding site" evidence="7">
    <location>
        <position position="232"/>
    </location>
    <ligand>
        <name>L-aspartate</name>
        <dbReference type="ChEBI" id="CHEBI:29991"/>
    </ligand>
</feature>
<keyword evidence="11" id="KW-1185">Reference proteome</keyword>
<feature type="binding site" evidence="7">
    <location>
        <position position="274"/>
    </location>
    <ligand>
        <name>carbamoyl phosphate</name>
        <dbReference type="ChEBI" id="CHEBI:58228"/>
    </ligand>
</feature>
<evidence type="ECO:0000313" key="11">
    <source>
        <dbReference type="Proteomes" id="UP000054010"/>
    </source>
</evidence>
<comment type="pathway">
    <text evidence="1 7">Pyrimidine metabolism; UMP biosynthesis via de novo pathway; (S)-dihydroorotate from bicarbonate: step 2/3.</text>
</comment>
<evidence type="ECO:0000256" key="6">
    <source>
        <dbReference type="ARBA" id="ARBA00048859"/>
    </source>
</evidence>
<dbReference type="PRINTS" id="PR00101">
    <property type="entry name" value="ATCASE"/>
</dbReference>
<dbReference type="EC" id="2.1.3.2" evidence="7"/>
<evidence type="ECO:0000259" key="8">
    <source>
        <dbReference type="Pfam" id="PF00185"/>
    </source>
</evidence>
<dbReference type="HAMAP" id="MF_00001">
    <property type="entry name" value="Asp_carb_tr"/>
    <property type="match status" value="1"/>
</dbReference>
<dbReference type="UniPathway" id="UPA00070">
    <property type="reaction ID" value="UER00116"/>
</dbReference>
<reference evidence="10 11" key="1">
    <citation type="journal article" date="2011" name="J. Bacteriol.">
        <title>Draft genome sequence of the anoxygenic filamentous phototrophic bacterium Oscillochloris trichoides subsp. DG-6.</title>
        <authorList>
            <person name="Kuznetsov B.B."/>
            <person name="Ivanovsky R.N."/>
            <person name="Keppen O.I."/>
            <person name="Sukhacheva M.V."/>
            <person name="Bumazhkin B.K."/>
            <person name="Patutina E.O."/>
            <person name="Beletsky A.V."/>
            <person name="Mardanov A.V."/>
            <person name="Baslerov R.V."/>
            <person name="Panteleeva A.N."/>
            <person name="Kolganova T.V."/>
            <person name="Ravin N.V."/>
            <person name="Skryabin K.G."/>
        </authorList>
    </citation>
    <scope>NUCLEOTIDE SEQUENCE [LARGE SCALE GENOMIC DNA]</scope>
    <source>
        <strain evidence="10 11">DG-6</strain>
    </source>
</reference>
<evidence type="ECO:0000256" key="1">
    <source>
        <dbReference type="ARBA" id="ARBA00004852"/>
    </source>
</evidence>
<dbReference type="NCBIfam" id="NF002032">
    <property type="entry name" value="PRK00856.1"/>
    <property type="match status" value="1"/>
</dbReference>
<evidence type="ECO:0000256" key="7">
    <source>
        <dbReference type="HAMAP-Rule" id="MF_00001"/>
    </source>
</evidence>
<dbReference type="PANTHER" id="PTHR45753:SF6">
    <property type="entry name" value="ASPARTATE CARBAMOYLTRANSFERASE"/>
    <property type="match status" value="1"/>
</dbReference>
<dbReference type="InterPro" id="IPR006132">
    <property type="entry name" value="Asp/Orn_carbamoyltranf_P-bd"/>
</dbReference>
<keyword evidence="4 7" id="KW-0665">Pyrimidine biosynthesis</keyword>
<comment type="function">
    <text evidence="5 7">Catalyzes the condensation of carbamoyl phosphate and aspartate to form carbamoyl aspartate and inorganic phosphate, the committed step in the de novo pyrimidine nucleotide biosynthesis pathway.</text>
</comment>
<dbReference type="InterPro" id="IPR006131">
    <property type="entry name" value="Asp_carbamoyltransf_Asp/Orn-bd"/>
</dbReference>
<feature type="binding site" evidence="7">
    <location>
        <position position="63"/>
    </location>
    <ligand>
        <name>carbamoyl phosphate</name>
        <dbReference type="ChEBI" id="CHEBI:58228"/>
    </ligand>
</feature>
<feature type="binding site" evidence="7">
    <location>
        <position position="141"/>
    </location>
    <ligand>
        <name>carbamoyl phosphate</name>
        <dbReference type="ChEBI" id="CHEBI:58228"/>
    </ligand>
</feature>
<dbReference type="NCBIfam" id="TIGR00670">
    <property type="entry name" value="asp_carb_tr"/>
    <property type="match status" value="1"/>
</dbReference>
<evidence type="ECO:0000256" key="4">
    <source>
        <dbReference type="ARBA" id="ARBA00022975"/>
    </source>
</evidence>
<gene>
    <name evidence="7" type="primary">pyrB</name>
    <name evidence="10" type="ORF">OSCT_2536</name>
</gene>
<feature type="binding site" evidence="7">
    <location>
        <position position="174"/>
    </location>
    <ligand>
        <name>L-aspartate</name>
        <dbReference type="ChEBI" id="CHEBI:29991"/>
    </ligand>
</feature>
<dbReference type="EMBL" id="ADVR01000111">
    <property type="protein sequence ID" value="EFO79611.1"/>
    <property type="molecule type" value="Genomic_DNA"/>
</dbReference>
<accession>E1IGT5</accession>
<feature type="binding site" evidence="7">
    <location>
        <position position="273"/>
    </location>
    <ligand>
        <name>carbamoyl phosphate</name>
        <dbReference type="ChEBI" id="CHEBI:58228"/>
    </ligand>
</feature>
<evidence type="ECO:0000256" key="5">
    <source>
        <dbReference type="ARBA" id="ARBA00043884"/>
    </source>
</evidence>
<dbReference type="Gene3D" id="3.40.50.1370">
    <property type="entry name" value="Aspartate/ornithine carbamoyltransferase"/>
    <property type="match status" value="2"/>
</dbReference>
<evidence type="ECO:0000256" key="3">
    <source>
        <dbReference type="ARBA" id="ARBA00022679"/>
    </source>
</evidence>
<dbReference type="STRING" id="765420.OSCT_2536"/>
<dbReference type="InterPro" id="IPR036901">
    <property type="entry name" value="Asp/Orn_carbamoylTrfase_sf"/>
</dbReference>
<comment type="catalytic activity">
    <reaction evidence="6 7">
        <text>carbamoyl phosphate + L-aspartate = N-carbamoyl-L-aspartate + phosphate + H(+)</text>
        <dbReference type="Rhea" id="RHEA:20013"/>
        <dbReference type="ChEBI" id="CHEBI:15378"/>
        <dbReference type="ChEBI" id="CHEBI:29991"/>
        <dbReference type="ChEBI" id="CHEBI:32814"/>
        <dbReference type="ChEBI" id="CHEBI:43474"/>
        <dbReference type="ChEBI" id="CHEBI:58228"/>
        <dbReference type="EC" id="2.1.3.2"/>
    </reaction>
</comment>
<evidence type="ECO:0000313" key="10">
    <source>
        <dbReference type="EMBL" id="EFO79611.1"/>
    </source>
</evidence>
<feature type="binding site" evidence="7">
    <location>
        <position position="64"/>
    </location>
    <ligand>
        <name>carbamoyl phosphate</name>
        <dbReference type="ChEBI" id="CHEBI:58228"/>
    </ligand>
</feature>
<dbReference type="InterPro" id="IPR006130">
    <property type="entry name" value="Asp/Orn_carbamoylTrfase"/>
</dbReference>
<dbReference type="eggNOG" id="COG0540">
    <property type="taxonomic scope" value="Bacteria"/>
</dbReference>
<comment type="similarity">
    <text evidence="2 7">Belongs to the aspartate/ornithine carbamoyltransferase superfamily. ATCase family.</text>
</comment>
<dbReference type="Proteomes" id="UP000054010">
    <property type="component" value="Unassembled WGS sequence"/>
</dbReference>
<dbReference type="GO" id="GO:0005829">
    <property type="term" value="C:cytosol"/>
    <property type="evidence" value="ECO:0007669"/>
    <property type="project" value="TreeGrafter"/>
</dbReference>
<dbReference type="GO" id="GO:0006207">
    <property type="term" value="P:'de novo' pyrimidine nucleobase biosynthetic process"/>
    <property type="evidence" value="ECO:0007669"/>
    <property type="project" value="InterPro"/>
</dbReference>
<feature type="domain" description="Aspartate/ornithine carbamoyltransferase Asp/Orn-binding" evidence="8">
    <location>
        <begin position="161"/>
        <end position="310"/>
    </location>
</feature>
<dbReference type="PROSITE" id="PS00097">
    <property type="entry name" value="CARBAMOYLTRANSFERASE"/>
    <property type="match status" value="1"/>
</dbReference>
<feature type="domain" description="Aspartate/ornithine carbamoyltransferase carbamoyl-P binding" evidence="9">
    <location>
        <begin position="11"/>
        <end position="154"/>
    </location>
</feature>
<organism evidence="10 11">
    <name type="scientific">Oscillochloris trichoides DG-6</name>
    <dbReference type="NCBI Taxonomy" id="765420"/>
    <lineage>
        <taxon>Bacteria</taxon>
        <taxon>Bacillati</taxon>
        <taxon>Chloroflexota</taxon>
        <taxon>Chloroflexia</taxon>
        <taxon>Chloroflexales</taxon>
        <taxon>Chloroflexineae</taxon>
        <taxon>Oscillochloridaceae</taxon>
        <taxon>Oscillochloris</taxon>
    </lineage>
</organism>
<dbReference type="Pfam" id="PF02729">
    <property type="entry name" value="OTCace_N"/>
    <property type="match status" value="1"/>
</dbReference>
<dbReference type="HOGENOM" id="CLU_043846_2_0_0"/>
<dbReference type="GO" id="GO:0044205">
    <property type="term" value="P:'de novo' UMP biosynthetic process"/>
    <property type="evidence" value="ECO:0007669"/>
    <property type="project" value="UniProtKB-UniRule"/>
</dbReference>
<name>E1IGT5_9CHLR</name>
<feature type="binding site" evidence="7">
    <location>
        <position position="91"/>
    </location>
    <ligand>
        <name>L-aspartate</name>
        <dbReference type="ChEBI" id="CHEBI:29991"/>
    </ligand>
</feature>
<keyword evidence="3 7" id="KW-0808">Transferase</keyword>
<dbReference type="SUPFAM" id="SSF53671">
    <property type="entry name" value="Aspartate/ornithine carbamoyltransferase"/>
    <property type="match status" value="1"/>
</dbReference>
<comment type="subunit">
    <text evidence="7">Heterododecamer (2C3:3R2) of six catalytic PyrB chains organized as two trimers (C3), and six regulatory PyrI chains organized as three dimers (R2).</text>
</comment>
<dbReference type="PRINTS" id="PR00100">
    <property type="entry name" value="AOTCASE"/>
</dbReference>
<evidence type="ECO:0000256" key="2">
    <source>
        <dbReference type="ARBA" id="ARBA00008896"/>
    </source>
</evidence>
<dbReference type="GO" id="GO:0004070">
    <property type="term" value="F:aspartate carbamoyltransferase activity"/>
    <property type="evidence" value="ECO:0007669"/>
    <property type="project" value="UniProtKB-UniRule"/>
</dbReference>
<evidence type="ECO:0000259" key="9">
    <source>
        <dbReference type="Pfam" id="PF02729"/>
    </source>
</evidence>
<feature type="binding site" evidence="7">
    <location>
        <position position="144"/>
    </location>
    <ligand>
        <name>carbamoyl phosphate</name>
        <dbReference type="ChEBI" id="CHEBI:58228"/>
    </ligand>
</feature>
<dbReference type="PANTHER" id="PTHR45753">
    <property type="entry name" value="ORNITHINE CARBAMOYLTRANSFERASE, MITOCHONDRIAL"/>
    <property type="match status" value="1"/>
</dbReference>
<dbReference type="InterPro" id="IPR002082">
    <property type="entry name" value="Asp_carbamoyltransf"/>
</dbReference>
<dbReference type="GO" id="GO:0006520">
    <property type="term" value="P:amino acid metabolic process"/>
    <property type="evidence" value="ECO:0007669"/>
    <property type="project" value="InterPro"/>
</dbReference>
<sequence>MIMQQITASRRHMIDLDALQAEEIEEILVTTDSMKEVLSREIKQVPALRGRTVVNMFFEESTRTRISFELAARALSANIVNFTARGSSVEKGESLIDTVRTLQALGADMVVIRHSQSGAPYLVAQHFHGSVINAGDGRHAHPSQALLDLFTIRERLGQLCDLKVVIVGDILHSRVARSDIWGLTRMGAQVTLCAPPTLLGPSHYWLATWPNIQISHHLDTALEGADVVMALRIQKERMQGGLLPSLREYSRHYGLTPERLARLGQHTLIMHPGPMNEGVEISPEAATAPNSVIEAQVTNGVAVRMALLYRLGG</sequence>
<feature type="binding site" evidence="7">
    <location>
        <position position="113"/>
    </location>
    <ligand>
        <name>carbamoyl phosphate</name>
        <dbReference type="ChEBI" id="CHEBI:58228"/>
    </ligand>
</feature>